<gene>
    <name evidence="1" type="ORF">LGH70_12895</name>
</gene>
<dbReference type="Proteomes" id="UP001165297">
    <property type="component" value="Unassembled WGS sequence"/>
</dbReference>
<organism evidence="1 2">
    <name type="scientific">Hymenobacter nitidus</name>
    <dbReference type="NCBI Taxonomy" id="2880929"/>
    <lineage>
        <taxon>Bacteria</taxon>
        <taxon>Pseudomonadati</taxon>
        <taxon>Bacteroidota</taxon>
        <taxon>Cytophagia</taxon>
        <taxon>Cytophagales</taxon>
        <taxon>Hymenobacteraceae</taxon>
        <taxon>Hymenobacter</taxon>
    </lineage>
</organism>
<keyword evidence="2" id="KW-1185">Reference proteome</keyword>
<protein>
    <submittedName>
        <fullName evidence="1">DUF4249 domain-containing protein</fullName>
    </submittedName>
</protein>
<sequence>MPLLKQYFLWLLLVLALPGCVDPFEPDVLDSPPKYLVVNGFINLSGVTTIRLSRTQSIAGGAAPLVEPKATVTIVDETGAPYTLTEQTPGTYVSAALNLSPGRKYQLRLRTAAGREYASALVAAKVTPPIESLRWALENGRVQVYVNTRDATNSTRYYRWSYAETWQFETPYYSGLEYVGGRVQPRTEDVSTCWTTVNSSSIELSSTARLSQDVVANFPLVLLPGNSVKLRVKYSVLVRQYAQTPEEYAYWELLKANTETVGSLFDPVPSQLTGNVRSLTDDTETVIGYVGASTETQKRLFISSSELPATVYETGYKCPRPDTVLLGGINGAFGNGAVVPLFGVYGPPLTSILVGYATAPADCADCRRRGTNKRPDFWQ</sequence>
<accession>A0ABS8ADK3</accession>
<dbReference type="InterPro" id="IPR025345">
    <property type="entry name" value="DUF4249"/>
</dbReference>
<comment type="caution">
    <text evidence="1">The sequence shown here is derived from an EMBL/GenBank/DDBJ whole genome shotgun (WGS) entry which is preliminary data.</text>
</comment>
<evidence type="ECO:0000313" key="2">
    <source>
        <dbReference type="Proteomes" id="UP001165297"/>
    </source>
</evidence>
<reference evidence="1" key="1">
    <citation type="submission" date="2021-10" db="EMBL/GenBank/DDBJ databases">
        <authorList>
            <person name="Dean J.D."/>
            <person name="Kim M.K."/>
            <person name="Newey C.N."/>
            <person name="Stoker T.S."/>
            <person name="Thompson D.W."/>
            <person name="Grose J.H."/>
        </authorList>
    </citation>
    <scope>NUCLEOTIDE SEQUENCE</scope>
    <source>
        <strain evidence="1">BT635</strain>
    </source>
</reference>
<name>A0ABS8ADK3_9BACT</name>
<evidence type="ECO:0000313" key="1">
    <source>
        <dbReference type="EMBL" id="MCB2378490.1"/>
    </source>
</evidence>
<dbReference type="Pfam" id="PF14054">
    <property type="entry name" value="DUF4249"/>
    <property type="match status" value="1"/>
</dbReference>
<dbReference type="EMBL" id="JAJADQ010000006">
    <property type="protein sequence ID" value="MCB2378490.1"/>
    <property type="molecule type" value="Genomic_DNA"/>
</dbReference>
<proteinExistence type="predicted"/>
<dbReference type="RefSeq" id="WP_226186201.1">
    <property type="nucleotide sequence ID" value="NZ_JAJADQ010000006.1"/>
</dbReference>